<dbReference type="EMBL" id="JNFH02000173">
    <property type="protein sequence ID" value="KKF39005.1"/>
    <property type="molecule type" value="Genomic_DNA"/>
</dbReference>
<gene>
    <name evidence="2" type="ORF">FK85_32075</name>
</gene>
<sequence>MEPAEPADPAESPPPSGAEPETWASTASAIAEGESCVSTYVASAKLLLVAAGERDRLAARDPTV</sequence>
<name>A0A0F8AX00_9EURY</name>
<accession>A0A0F8AX00</accession>
<reference evidence="2 3" key="1">
    <citation type="journal article" date="2015" name="Genome Announc.">
        <title>Draft genome sequence of a Halorubrum H3 strain isolated from the burlinskoye salt lake (Altai Krai, Russia).</title>
        <authorList>
            <person name="Rozanov A.S."/>
            <person name="Bryanskaya A.V."/>
            <person name="Malup T.K."/>
            <person name="Kotenko A.V."/>
            <person name="Peltek S.E."/>
        </authorList>
    </citation>
    <scope>NUCLEOTIDE SEQUENCE [LARGE SCALE GENOMIC DNA]</scope>
    <source>
        <strain evidence="2 3">H3</strain>
    </source>
</reference>
<protein>
    <submittedName>
        <fullName evidence="2">Uncharacterized protein</fullName>
    </submittedName>
</protein>
<evidence type="ECO:0000313" key="3">
    <source>
        <dbReference type="Proteomes" id="UP000053331"/>
    </source>
</evidence>
<feature type="region of interest" description="Disordered" evidence="1">
    <location>
        <begin position="1"/>
        <end position="26"/>
    </location>
</feature>
<comment type="caution">
    <text evidence="2">The sequence shown here is derived from an EMBL/GenBank/DDBJ whole genome shotgun (WGS) entry which is preliminary data.</text>
</comment>
<feature type="compositionally biased region" description="Low complexity" evidence="1">
    <location>
        <begin position="1"/>
        <end position="10"/>
    </location>
</feature>
<proteinExistence type="predicted"/>
<dbReference type="Proteomes" id="UP000053331">
    <property type="component" value="Unassembled WGS sequence"/>
</dbReference>
<dbReference type="AlphaFoldDB" id="A0A0F8AX00"/>
<organism evidence="2 3">
    <name type="scientific">Halorubrum saccharovorum</name>
    <dbReference type="NCBI Taxonomy" id="2248"/>
    <lineage>
        <taxon>Archaea</taxon>
        <taxon>Methanobacteriati</taxon>
        <taxon>Methanobacteriota</taxon>
        <taxon>Stenosarchaea group</taxon>
        <taxon>Halobacteria</taxon>
        <taxon>Halobacteriales</taxon>
        <taxon>Haloferacaceae</taxon>
        <taxon>Halorubrum</taxon>
    </lineage>
</organism>
<evidence type="ECO:0000256" key="1">
    <source>
        <dbReference type="SAM" id="MobiDB-lite"/>
    </source>
</evidence>
<evidence type="ECO:0000313" key="2">
    <source>
        <dbReference type="EMBL" id="KKF39005.1"/>
    </source>
</evidence>
<keyword evidence="3" id="KW-1185">Reference proteome</keyword>